<gene>
    <name evidence="11" type="primary">embC</name>
    <name evidence="11" type="ORF">NCTC10254_00716</name>
</gene>
<evidence type="ECO:0000313" key="12">
    <source>
        <dbReference type="Proteomes" id="UP000249886"/>
    </source>
</evidence>
<dbReference type="InterPro" id="IPR042486">
    <property type="entry name" value="Arabino_trans_C_2"/>
</dbReference>
<dbReference type="GO" id="GO:0071555">
    <property type="term" value="P:cell wall organization"/>
    <property type="evidence" value="ECO:0007669"/>
    <property type="project" value="UniProtKB-KW"/>
</dbReference>
<keyword evidence="8" id="KW-1133">Transmembrane helix</keyword>
<dbReference type="EMBL" id="UARK01000001">
    <property type="protein sequence ID" value="SPW24338.1"/>
    <property type="molecule type" value="Genomic_DNA"/>
</dbReference>
<evidence type="ECO:0000256" key="2">
    <source>
        <dbReference type="ARBA" id="ARBA00004651"/>
    </source>
</evidence>
<comment type="caution">
    <text evidence="11">The sequence shown here is derived from an EMBL/GenBank/DDBJ whole genome shotgun (WGS) entry which is preliminary data.</text>
</comment>
<comment type="subcellular location">
    <subcellularLocation>
        <location evidence="2">Cell membrane</location>
        <topology evidence="2">Multi-pass membrane protein</topology>
    </subcellularLocation>
</comment>
<keyword evidence="5 11" id="KW-0328">Glycosyltransferase</keyword>
<dbReference type="Proteomes" id="UP000249886">
    <property type="component" value="Unassembled WGS sequence"/>
</dbReference>
<dbReference type="AlphaFoldDB" id="A0A6H9XGF2"/>
<reference evidence="11 12" key="1">
    <citation type="submission" date="2018-06" db="EMBL/GenBank/DDBJ databases">
        <authorList>
            <consortium name="Pathogen Informatics"/>
            <person name="Doyle S."/>
        </authorList>
    </citation>
    <scope>NUCLEOTIDE SEQUENCE [LARGE SCALE GENOMIC DNA]</scope>
    <source>
        <strain evidence="11 12">NCTC10254</strain>
    </source>
</reference>
<evidence type="ECO:0000256" key="6">
    <source>
        <dbReference type="ARBA" id="ARBA00022679"/>
    </source>
</evidence>
<protein>
    <submittedName>
        <fullName evidence="11">Arabinosyltransferase</fullName>
        <ecNumber evidence="11">2.4.2.-</ecNumber>
    </submittedName>
</protein>
<dbReference type="GO" id="GO:0052636">
    <property type="term" value="F:arabinosyltransferase activity"/>
    <property type="evidence" value="ECO:0007669"/>
    <property type="project" value="InterPro"/>
</dbReference>
<evidence type="ECO:0000256" key="10">
    <source>
        <dbReference type="ARBA" id="ARBA00023316"/>
    </source>
</evidence>
<sequence>MDNVDEKQSDTPIDPQVAPEASDALRRQVWRQNAMLRRVAAISGVVGFVLFMLTPFMPVDQVQSSLTWPQNGNLNSVNAPLVSYAPENLDITVPISALKSLREDETTVVSTLPSTSEKATERGLFVRSDKGALDVVLRDNVFFQMDAEEVAALPRDAVLKIHSGLKETWVEIPGATDANGQPLRKANDKKDDKEDLRPQISGIYTELTGDAEPLIRAGLNVQVEINSRYTSSPTVLKYFTMIGGVLCTLVALWALFRIDRLDGKGRYPFWPKGFFRPRPLDGLVAGVLVLWYFFGANTSDDGFILTMARVSLESDYMANYYRWFGVPESPFGAPYYDFLALMTRVSTASTWMRLPSLVAGLLIWLIVSREVLPRLGAGIAARRAAHWTAALMFLAFWLPYNNGLRPEPIIALGTLTAWVSFERSIEQKRLTPAAIGTIIAAFTLACGPTGLMAVSALLVTLSSLIRIMNRWLDYFGVTEDSTRWQRISGWTAMLAPFMAAGTSVFIAVFGDQTLANVRESTYVRADKGPSLQWFQEWVRYEVLFQQEVDGSFSRRFAVLIAFMSIVFVFASMLRNGKVPGSSRGPSLRLMMIFIGTLFFMSFTPTKWTHHFGVWAGIAAALGGLGAIALSEFANRSRHTRTLVLGGLLFMFAFALSGTNGWWYVSSYGIPWWDKSIQFKAIEASTVVMVISVIVLLVGIVQSFRVGLATELDDASAAYKKADRKPSRFTLLFSAPIAAFCLVAILFSMLSFAKAFITQYPAYSVGLGNMNSVVGKTCGLADYVLVETNTNESFLKPLTSKLGDSLQVDKKTRGFEPDRIPQLGSDQLPDLVSAGDRLNVEGGRSTTKGVNGSKWVLPFNLDPAKVPVMGSYTVGRQYYAQITTDWYDLPKSTPEAPLIVVSAAGIIEGVDADGVTQEGRKLLLEYGKKNASGGVDKLGETQMLDIGPKKKWRNLRLPIDDLPKDADAVRIYAEDDSLDPEQWLVVTPPRVPKLDSLNSVVGSTEPGLLDWSVPLQFTCQRPFSHYAGVAEIPTFRILPDYKGKRSGASFEDYHGGGVLGTAESVNYSYELPGYAKDDWLRDWGSLELYALRPNSQGQTPDVARIDRTTKTRWGWWSPGHQNIDTDKKDYLN</sequence>
<dbReference type="GO" id="GO:0071766">
    <property type="term" value="P:Actinobacterium-type cell wall biogenesis"/>
    <property type="evidence" value="ECO:0007669"/>
    <property type="project" value="InterPro"/>
</dbReference>
<dbReference type="Pfam" id="PF14896">
    <property type="entry name" value="Arabino_trans_C"/>
    <property type="match status" value="1"/>
</dbReference>
<dbReference type="InterPro" id="IPR040920">
    <property type="entry name" value="Arabino_trans_N"/>
</dbReference>
<organism evidence="11 12">
    <name type="scientific">Corynebacterium matruchotii</name>
    <dbReference type="NCBI Taxonomy" id="43768"/>
    <lineage>
        <taxon>Bacteria</taxon>
        <taxon>Bacillati</taxon>
        <taxon>Actinomycetota</taxon>
        <taxon>Actinomycetes</taxon>
        <taxon>Mycobacteriales</taxon>
        <taxon>Corynebacteriaceae</taxon>
        <taxon>Corynebacterium</taxon>
    </lineage>
</organism>
<comment type="similarity">
    <text evidence="3">Belongs to the emb family.</text>
</comment>
<dbReference type="InterPro" id="IPR007680">
    <property type="entry name" value="Arabino_trans_central"/>
</dbReference>
<keyword evidence="4" id="KW-1003">Cell membrane</keyword>
<name>A0A6H9XGF2_9CORY</name>
<evidence type="ECO:0000256" key="7">
    <source>
        <dbReference type="ARBA" id="ARBA00022692"/>
    </source>
</evidence>
<evidence type="ECO:0000256" key="1">
    <source>
        <dbReference type="ARBA" id="ARBA00003001"/>
    </source>
</evidence>
<evidence type="ECO:0000256" key="5">
    <source>
        <dbReference type="ARBA" id="ARBA00022676"/>
    </source>
</evidence>
<accession>A0A6H9XGF2</accession>
<dbReference type="InterPro" id="IPR027451">
    <property type="entry name" value="EmbABC_dom1"/>
</dbReference>
<dbReference type="Gene3D" id="2.60.120.610">
    <property type="entry name" value="arabinofuranosyltransferase like domain"/>
    <property type="match status" value="1"/>
</dbReference>
<comment type="function">
    <text evidence="1">Arabinosyl transferase responsible for the polymerization of arabinose into the arabinan of arabinogalactan.</text>
</comment>
<dbReference type="Gene3D" id="3.40.190.160">
    <property type="match status" value="1"/>
</dbReference>
<proteinExistence type="inferred from homology"/>
<evidence type="ECO:0000313" key="11">
    <source>
        <dbReference type="EMBL" id="SPW24338.1"/>
    </source>
</evidence>
<keyword evidence="7" id="KW-0812">Transmembrane</keyword>
<dbReference type="Pfam" id="PF04602">
    <property type="entry name" value="Arabinose_trans"/>
    <property type="match status" value="1"/>
</dbReference>
<keyword evidence="6 11" id="KW-0808">Transferase</keyword>
<keyword evidence="9" id="KW-0472">Membrane</keyword>
<dbReference type="EC" id="2.4.2.-" evidence="11"/>
<evidence type="ECO:0000256" key="9">
    <source>
        <dbReference type="ARBA" id="ARBA00023136"/>
    </source>
</evidence>
<evidence type="ECO:0000256" key="3">
    <source>
        <dbReference type="ARBA" id="ARBA00008195"/>
    </source>
</evidence>
<dbReference type="Pfam" id="PF17689">
    <property type="entry name" value="Arabino_trans_N"/>
    <property type="match status" value="1"/>
</dbReference>
<dbReference type="Gene3D" id="2.60.120.940">
    <property type="entry name" value="EmbC, C-terminal domain, subdomain 2"/>
    <property type="match status" value="1"/>
</dbReference>
<dbReference type="GO" id="GO:0005886">
    <property type="term" value="C:plasma membrane"/>
    <property type="evidence" value="ECO:0007669"/>
    <property type="project" value="UniProtKB-SubCell"/>
</dbReference>
<dbReference type="InterPro" id="IPR032731">
    <property type="entry name" value="Arabino_trans_C"/>
</dbReference>
<evidence type="ECO:0000256" key="8">
    <source>
        <dbReference type="ARBA" id="ARBA00022989"/>
    </source>
</evidence>
<evidence type="ECO:0000256" key="4">
    <source>
        <dbReference type="ARBA" id="ARBA00022475"/>
    </source>
</evidence>
<keyword evidence="10" id="KW-0961">Cell wall biogenesis/degradation</keyword>